<dbReference type="EMBL" id="UZAU01000738">
    <property type="status" value="NOT_ANNOTATED_CDS"/>
    <property type="molecule type" value="Genomic_DNA"/>
</dbReference>
<organism evidence="1 2">
    <name type="scientific">Cannabis sativa</name>
    <name type="common">Hemp</name>
    <name type="synonym">Marijuana</name>
    <dbReference type="NCBI Taxonomy" id="3483"/>
    <lineage>
        <taxon>Eukaryota</taxon>
        <taxon>Viridiplantae</taxon>
        <taxon>Streptophyta</taxon>
        <taxon>Embryophyta</taxon>
        <taxon>Tracheophyta</taxon>
        <taxon>Spermatophyta</taxon>
        <taxon>Magnoliopsida</taxon>
        <taxon>eudicotyledons</taxon>
        <taxon>Gunneridae</taxon>
        <taxon>Pentapetalae</taxon>
        <taxon>rosids</taxon>
        <taxon>fabids</taxon>
        <taxon>Rosales</taxon>
        <taxon>Cannabaceae</taxon>
        <taxon>Cannabis</taxon>
    </lineage>
</organism>
<dbReference type="Proteomes" id="UP000596661">
    <property type="component" value="Chromosome 9"/>
</dbReference>
<sequence length="130" mass="14450">MSPLNPFDIYMITGSREFSNYYSSSSSSDDYGDILSGTLKCFLAVRLVLPRVVRRRPPQWKLLLGQTLVSKRIKKTTGKKLALTKHSIEPEKITANSSVLVAVLKARSPARSTLHKIGAISKPFSKKSEI</sequence>
<keyword evidence="2" id="KW-1185">Reference proteome</keyword>
<dbReference type="Gramene" id="evm.model.09.803">
    <property type="protein sequence ID" value="cds.evm.model.09.803"/>
    <property type="gene ID" value="evm.TU.09.803"/>
</dbReference>
<evidence type="ECO:0000313" key="2">
    <source>
        <dbReference type="Proteomes" id="UP000596661"/>
    </source>
</evidence>
<name>A0A803QHF0_CANSA</name>
<dbReference type="AlphaFoldDB" id="A0A803QHF0"/>
<reference evidence="1" key="2">
    <citation type="submission" date="2021-03" db="UniProtKB">
        <authorList>
            <consortium name="EnsemblPlants"/>
        </authorList>
    </citation>
    <scope>IDENTIFICATION</scope>
</reference>
<protein>
    <submittedName>
        <fullName evidence="1">Uncharacterized protein</fullName>
    </submittedName>
</protein>
<reference evidence="1" key="1">
    <citation type="submission" date="2018-11" db="EMBL/GenBank/DDBJ databases">
        <authorList>
            <person name="Grassa J C."/>
        </authorList>
    </citation>
    <scope>NUCLEOTIDE SEQUENCE [LARGE SCALE GENOMIC DNA]</scope>
</reference>
<evidence type="ECO:0000313" key="1">
    <source>
        <dbReference type="EnsemblPlants" id="cds.evm.model.09.803"/>
    </source>
</evidence>
<proteinExistence type="predicted"/>
<accession>A0A803QHF0</accession>
<dbReference type="EnsemblPlants" id="evm.model.09.803">
    <property type="protein sequence ID" value="cds.evm.model.09.803"/>
    <property type="gene ID" value="evm.TU.09.803"/>
</dbReference>